<dbReference type="PANTHER" id="PTHR34580:SF1">
    <property type="entry name" value="PROTEIN PAFC"/>
    <property type="match status" value="1"/>
</dbReference>
<dbReference type="InterPro" id="IPR043839">
    <property type="entry name" value="PafC_HTH"/>
</dbReference>
<dbReference type="Pfam" id="PF19187">
    <property type="entry name" value="HTH_PafC"/>
    <property type="match status" value="1"/>
</dbReference>
<evidence type="ECO:0000313" key="6">
    <source>
        <dbReference type="Proteomes" id="UP000515275"/>
    </source>
</evidence>
<dbReference type="Pfam" id="PF13280">
    <property type="entry name" value="WYL"/>
    <property type="match status" value="1"/>
</dbReference>
<dbReference type="PANTHER" id="PTHR34580">
    <property type="match status" value="1"/>
</dbReference>
<dbReference type="PROSITE" id="PS52050">
    <property type="entry name" value="WYL"/>
    <property type="match status" value="1"/>
</dbReference>
<protein>
    <submittedName>
        <fullName evidence="5">WYL domain-containing protein</fullName>
    </submittedName>
</protein>
<dbReference type="InterPro" id="IPR051534">
    <property type="entry name" value="CBASS_pafABC_assoc_protein"/>
</dbReference>
<accession>A0A7G7YNB5</accession>
<evidence type="ECO:0000256" key="1">
    <source>
        <dbReference type="SAM" id="MobiDB-lite"/>
    </source>
</evidence>
<proteinExistence type="predicted"/>
<dbReference type="KEGG" id="cans:GP473_04250"/>
<dbReference type="Proteomes" id="UP000515275">
    <property type="component" value="Chromosome"/>
</dbReference>
<dbReference type="EMBL" id="CP046883">
    <property type="protein sequence ID" value="QNH95985.1"/>
    <property type="molecule type" value="Genomic_DNA"/>
</dbReference>
<dbReference type="InterPro" id="IPR026881">
    <property type="entry name" value="WYL_dom"/>
</dbReference>
<feature type="domain" description="WCX" evidence="4">
    <location>
        <begin position="270"/>
        <end position="340"/>
    </location>
</feature>
<dbReference type="RefSeq" id="WP_186277192.1">
    <property type="nucleotide sequence ID" value="NZ_CP046883.1"/>
</dbReference>
<dbReference type="InterPro" id="IPR057727">
    <property type="entry name" value="WCX_dom"/>
</dbReference>
<organism evidence="5 6">
    <name type="scientific">Corynebacterium anserum</name>
    <dbReference type="NCBI Taxonomy" id="2684406"/>
    <lineage>
        <taxon>Bacteria</taxon>
        <taxon>Bacillati</taxon>
        <taxon>Actinomycetota</taxon>
        <taxon>Actinomycetes</taxon>
        <taxon>Mycobacteriales</taxon>
        <taxon>Corynebacteriaceae</taxon>
        <taxon>Corynebacterium</taxon>
    </lineage>
</organism>
<feature type="compositionally biased region" description="Basic and acidic residues" evidence="1">
    <location>
        <begin position="157"/>
        <end position="172"/>
    </location>
</feature>
<reference evidence="5 6" key="1">
    <citation type="submission" date="2019-12" db="EMBL/GenBank/DDBJ databases">
        <title>Corynebacterium sp. nov., isolated from feces of the Anser Albifrons in China.</title>
        <authorList>
            <person name="Liu Q."/>
        </authorList>
    </citation>
    <scope>NUCLEOTIDE SEQUENCE [LARGE SCALE GENOMIC DNA]</scope>
    <source>
        <strain evidence="5 6">23H37-10</strain>
    </source>
</reference>
<evidence type="ECO:0000259" key="2">
    <source>
        <dbReference type="Pfam" id="PF13280"/>
    </source>
</evidence>
<feature type="region of interest" description="Disordered" evidence="1">
    <location>
        <begin position="146"/>
        <end position="172"/>
    </location>
</feature>
<dbReference type="InterPro" id="IPR028349">
    <property type="entry name" value="PafC-like"/>
</dbReference>
<name>A0A7G7YNB5_9CORY</name>
<gene>
    <name evidence="5" type="ORF">GP473_04250</name>
</gene>
<dbReference type="PIRSF" id="PIRSF016838">
    <property type="entry name" value="PafC"/>
    <property type="match status" value="1"/>
</dbReference>
<evidence type="ECO:0000259" key="3">
    <source>
        <dbReference type="Pfam" id="PF19187"/>
    </source>
</evidence>
<evidence type="ECO:0000313" key="5">
    <source>
        <dbReference type="EMBL" id="QNH95985.1"/>
    </source>
</evidence>
<dbReference type="Pfam" id="PF25583">
    <property type="entry name" value="WCX"/>
    <property type="match status" value="1"/>
</dbReference>
<feature type="domain" description="PafC HTH" evidence="3">
    <location>
        <begin position="20"/>
        <end position="132"/>
    </location>
</feature>
<keyword evidence="6" id="KW-1185">Reference proteome</keyword>
<evidence type="ECO:0000259" key="4">
    <source>
        <dbReference type="Pfam" id="PF25583"/>
    </source>
</evidence>
<feature type="domain" description="WYL" evidence="2">
    <location>
        <begin position="176"/>
        <end position="242"/>
    </location>
</feature>
<dbReference type="AlphaFoldDB" id="A0A7G7YNB5"/>
<sequence>MTQDTSQTHTTSRLPAAGAQFAQSLNVLTWFHSHPHGTFMQASSQLGLSVPQIKHELQQLSYCGLPGYLPGSLVEINVNKTTASVEFTAGLDRPLTLTSMEAGVLLFNLEALRNTVDPSYHDAIDDVVSTLRSLLRDSRKYQVRREDRGLVASDSSTHNDRPLTQAEQEHDEQGALLASMRAAVTQRRLICADYHSLNSDSVTRRTWIPDRIALINGEPYLWGREDEREQRIYAIDRMRNITFGAQDSAPAPQHPVIKEEDPFNFEATSEWVTLELHKNLAWMLEYYPMWLIEEQPENDYLAVTMPNTGAWLERFCVAYSESIQVIEPLDLAKRVRERAKLGLQAYSI</sequence>